<keyword evidence="12" id="KW-1185">Reference proteome</keyword>
<dbReference type="EMBL" id="VLLN01000002">
    <property type="protein sequence ID" value="TWJ33112.1"/>
    <property type="molecule type" value="Genomic_DNA"/>
</dbReference>
<dbReference type="InterPro" id="IPR001296">
    <property type="entry name" value="Glyco_trans_1"/>
</dbReference>
<dbReference type="PANTHER" id="PTHR45825:SF11">
    <property type="entry name" value="ALPHA AMYLASE DOMAIN-CONTAINING PROTEIN"/>
    <property type="match status" value="1"/>
</dbReference>
<comment type="function">
    <text evidence="2 8">Synthesizes alpha-1,4-glucan chains using ADP-glucose.</text>
</comment>
<evidence type="ECO:0000313" key="12">
    <source>
        <dbReference type="Proteomes" id="UP000319449"/>
    </source>
</evidence>
<evidence type="ECO:0000313" key="11">
    <source>
        <dbReference type="EMBL" id="TWJ33112.1"/>
    </source>
</evidence>
<evidence type="ECO:0000259" key="10">
    <source>
        <dbReference type="Pfam" id="PF08323"/>
    </source>
</evidence>
<comment type="similarity">
    <text evidence="4 8">Belongs to the glycosyltransferase 1 family. Bacterial/plant glycogen synthase subfamily.</text>
</comment>
<evidence type="ECO:0000256" key="8">
    <source>
        <dbReference type="HAMAP-Rule" id="MF_00484"/>
    </source>
</evidence>
<evidence type="ECO:0000256" key="4">
    <source>
        <dbReference type="ARBA" id="ARBA00010281"/>
    </source>
</evidence>
<dbReference type="GO" id="GO:0005829">
    <property type="term" value="C:cytosol"/>
    <property type="evidence" value="ECO:0007669"/>
    <property type="project" value="TreeGrafter"/>
</dbReference>
<keyword evidence="5 8" id="KW-0328">Glycosyltransferase</keyword>
<dbReference type="HAMAP" id="MF_00484">
    <property type="entry name" value="Glycogen_synth"/>
    <property type="match status" value="1"/>
</dbReference>
<comment type="catalytic activity">
    <reaction evidence="1 8">
        <text>[(1-&gt;4)-alpha-D-glucosyl](n) + ADP-alpha-D-glucose = [(1-&gt;4)-alpha-D-glucosyl](n+1) + ADP + H(+)</text>
        <dbReference type="Rhea" id="RHEA:18189"/>
        <dbReference type="Rhea" id="RHEA-COMP:9584"/>
        <dbReference type="Rhea" id="RHEA-COMP:9587"/>
        <dbReference type="ChEBI" id="CHEBI:15378"/>
        <dbReference type="ChEBI" id="CHEBI:15444"/>
        <dbReference type="ChEBI" id="CHEBI:57498"/>
        <dbReference type="ChEBI" id="CHEBI:456216"/>
        <dbReference type="EC" id="2.4.1.21"/>
    </reaction>
</comment>
<evidence type="ECO:0000256" key="6">
    <source>
        <dbReference type="ARBA" id="ARBA00022679"/>
    </source>
</evidence>
<comment type="pathway">
    <text evidence="3 8">Glycan biosynthesis; glycogen biosynthesis.</text>
</comment>
<dbReference type="InterPro" id="IPR013534">
    <property type="entry name" value="Starch_synth_cat_dom"/>
</dbReference>
<name>A0A562WRS1_9BACT</name>
<dbReference type="UniPathway" id="UPA00164"/>
<feature type="domain" description="Glycosyl transferase family 1" evidence="9">
    <location>
        <begin position="297"/>
        <end position="440"/>
    </location>
</feature>
<protein>
    <recommendedName>
        <fullName evidence="8">Glycogen synthase</fullName>
        <ecNumber evidence="8">2.4.1.21</ecNumber>
    </recommendedName>
    <alternativeName>
        <fullName evidence="8">Starch [bacterial glycogen] synthase</fullName>
    </alternativeName>
</protein>
<gene>
    <name evidence="8" type="primary">glgA</name>
    <name evidence="11" type="ORF">JN12_00525</name>
</gene>
<dbReference type="InterPro" id="IPR011835">
    <property type="entry name" value="GS/SS"/>
</dbReference>
<proteinExistence type="inferred from homology"/>
<comment type="caution">
    <text evidence="11">The sequence shown here is derived from an EMBL/GenBank/DDBJ whole genome shotgun (WGS) entry which is preliminary data.</text>
</comment>
<reference evidence="11 12" key="1">
    <citation type="submission" date="2019-07" db="EMBL/GenBank/DDBJ databases">
        <title>Genomic Encyclopedia of Archaeal and Bacterial Type Strains, Phase II (KMG-II): from individual species to whole genera.</title>
        <authorList>
            <person name="Goeker M."/>
        </authorList>
    </citation>
    <scope>NUCLEOTIDE SEQUENCE [LARGE SCALE GENOMIC DNA]</scope>
    <source>
        <strain evidence="11 12">ATCC BAA-1139</strain>
    </source>
</reference>
<dbReference type="Proteomes" id="UP000319449">
    <property type="component" value="Unassembled WGS sequence"/>
</dbReference>
<evidence type="ECO:0000256" key="2">
    <source>
        <dbReference type="ARBA" id="ARBA00002764"/>
    </source>
</evidence>
<organism evidence="11 12">
    <name type="scientific">Geobacter argillaceus</name>
    <dbReference type="NCBI Taxonomy" id="345631"/>
    <lineage>
        <taxon>Bacteria</taxon>
        <taxon>Pseudomonadati</taxon>
        <taxon>Thermodesulfobacteriota</taxon>
        <taxon>Desulfuromonadia</taxon>
        <taxon>Geobacterales</taxon>
        <taxon>Geobacteraceae</taxon>
        <taxon>Geobacter</taxon>
    </lineage>
</organism>
<dbReference type="Gene3D" id="3.40.50.2000">
    <property type="entry name" value="Glycogen Phosphorylase B"/>
    <property type="match status" value="2"/>
</dbReference>
<dbReference type="EC" id="2.4.1.21" evidence="8"/>
<feature type="domain" description="Starch synthase catalytic" evidence="10">
    <location>
        <begin position="2"/>
        <end position="240"/>
    </location>
</feature>
<sequence length="485" mass="54688">MKILFVASEMTPLASTGGLADVIGSLPRELKLLGHDVRVIMPCYRTLNRLELPIRKARKSIELLSGSSSYKGFLRQTTIDDITVYLIESRDFFDRDHLYGPPGGDYPDNHCRFTFFCRGVLDMLKRMDFRPDILHCHDWQTALLPIILRYEHHDDPFFAGMATLFTIHNLAFQGIFPRKALEEMGLNKTCYRIERLEFYGQVNLMKGALLTANLLNTVSPTYRNEILTPELGCGLDGVLRSRRDDLVGVLNGIDTARWDPASDRALAKNYTASSLAARQFNKQRLQKQLGLAVDPNIPLVGIVSRLAEQKGFDLIVEMLPRIAAENIQLAILGEGDERYVREFASLARSEDKKISFSQGYNPALAAGIFAGADIFLMPSRFEPCGLAQMVALRYGAVPVVHKVGGLADTISDERCGAKEPNGFTFDDYTATALWDVLQRAVAAFGDKSRWRHMVRNGMRHNFSWASSSRQYDDLYRRCLVKKRGY</sequence>
<evidence type="ECO:0000256" key="7">
    <source>
        <dbReference type="ARBA" id="ARBA00023056"/>
    </source>
</evidence>
<keyword evidence="6 8" id="KW-0808">Transferase</keyword>
<dbReference type="SUPFAM" id="SSF53756">
    <property type="entry name" value="UDP-Glycosyltransferase/glycogen phosphorylase"/>
    <property type="match status" value="1"/>
</dbReference>
<evidence type="ECO:0000256" key="3">
    <source>
        <dbReference type="ARBA" id="ARBA00004964"/>
    </source>
</evidence>
<dbReference type="GO" id="GO:0009011">
    <property type="term" value="F:alpha-1,4-glucan glucosyltransferase (ADP-glucose donor) activity"/>
    <property type="evidence" value="ECO:0007669"/>
    <property type="project" value="UniProtKB-UniRule"/>
</dbReference>
<dbReference type="RefSeq" id="WP_145017800.1">
    <property type="nucleotide sequence ID" value="NZ_VLLN01000002.1"/>
</dbReference>
<evidence type="ECO:0000259" key="9">
    <source>
        <dbReference type="Pfam" id="PF00534"/>
    </source>
</evidence>
<dbReference type="NCBIfam" id="NF001899">
    <property type="entry name" value="PRK00654.1-2"/>
    <property type="match status" value="1"/>
</dbReference>
<dbReference type="GO" id="GO:0004373">
    <property type="term" value="F:alpha-1,4-glucan glucosyltransferase (UDP-glucose donor) activity"/>
    <property type="evidence" value="ECO:0007669"/>
    <property type="project" value="InterPro"/>
</dbReference>
<accession>A0A562WRS1</accession>
<dbReference type="OrthoDB" id="9808590at2"/>
<evidence type="ECO:0000256" key="1">
    <source>
        <dbReference type="ARBA" id="ARBA00001478"/>
    </source>
</evidence>
<dbReference type="Pfam" id="PF08323">
    <property type="entry name" value="Glyco_transf_5"/>
    <property type="match status" value="1"/>
</dbReference>
<evidence type="ECO:0000256" key="5">
    <source>
        <dbReference type="ARBA" id="ARBA00022676"/>
    </source>
</evidence>
<dbReference type="Pfam" id="PF00534">
    <property type="entry name" value="Glycos_transf_1"/>
    <property type="match status" value="1"/>
</dbReference>
<dbReference type="CDD" id="cd03791">
    <property type="entry name" value="GT5_Glycogen_synthase_DULL1-like"/>
    <property type="match status" value="1"/>
</dbReference>
<keyword evidence="7 8" id="KW-0320">Glycogen biosynthesis</keyword>
<dbReference type="NCBIfam" id="TIGR02095">
    <property type="entry name" value="glgA"/>
    <property type="match status" value="1"/>
</dbReference>
<comment type="caution">
    <text evidence="8">Lacks conserved residue(s) required for the propagation of feature annotation.</text>
</comment>
<dbReference type="GO" id="GO:0005978">
    <property type="term" value="P:glycogen biosynthetic process"/>
    <property type="evidence" value="ECO:0007669"/>
    <property type="project" value="UniProtKB-UniRule"/>
</dbReference>
<dbReference type="PANTHER" id="PTHR45825">
    <property type="entry name" value="GRANULE-BOUND STARCH SYNTHASE 1, CHLOROPLASTIC/AMYLOPLASTIC"/>
    <property type="match status" value="1"/>
</dbReference>
<dbReference type="AlphaFoldDB" id="A0A562WRS1"/>